<evidence type="ECO:0000313" key="1">
    <source>
        <dbReference type="EMBL" id="CAD7358847.1"/>
    </source>
</evidence>
<organism evidence="2">
    <name type="scientific">Staphylococcus schleiferi</name>
    <dbReference type="NCBI Taxonomy" id="1295"/>
    <lineage>
        <taxon>Bacteria</taxon>
        <taxon>Bacillati</taxon>
        <taxon>Bacillota</taxon>
        <taxon>Bacilli</taxon>
        <taxon>Bacillales</taxon>
        <taxon>Staphylococcaceae</taxon>
        <taxon>Staphylococcus</taxon>
    </lineage>
</organism>
<dbReference type="Proteomes" id="UP000264146">
    <property type="component" value="Chromosome"/>
</dbReference>
<gene>
    <name evidence="2" type="ORF">NCTC12218_00431</name>
</gene>
<dbReference type="EMBL" id="UHEF01000001">
    <property type="protein sequence ID" value="SUM86912.1"/>
    <property type="molecule type" value="Genomic_DNA"/>
</dbReference>
<name>A0A7Z7QMW7_STASC</name>
<proteinExistence type="predicted"/>
<reference evidence="2" key="1">
    <citation type="submission" date="2018-06" db="EMBL/GenBank/DDBJ databases">
        <authorList>
            <consortium name="Pathogen Informatics"/>
            <person name="Doyle S."/>
        </authorList>
    </citation>
    <scope>NUCLEOTIDE SEQUENCE [LARGE SCALE GENOMIC DNA]</scope>
    <source>
        <strain evidence="2">NCTC12218</strain>
    </source>
</reference>
<protein>
    <submittedName>
        <fullName evidence="2">Uncharacterized protein</fullName>
    </submittedName>
</protein>
<evidence type="ECO:0000313" key="3">
    <source>
        <dbReference type="Proteomes" id="UP000264146"/>
    </source>
</evidence>
<dbReference type="AlphaFoldDB" id="A0A7Z7QMW7"/>
<evidence type="ECO:0000313" key="2">
    <source>
        <dbReference type="EMBL" id="SUM86912.1"/>
    </source>
</evidence>
<accession>A0A7Z7QMW7</accession>
<sequence length="79" mass="9314">MMRSKSKISSYVTKYITKDLLNTPARKNKRKYWSSNNLTLPTIYGVSNDSIMDFMRDEQDKVIEPNYSTDVCDIWVLRV</sequence>
<dbReference type="RefSeq" id="WP_016426139.1">
    <property type="nucleotide sequence ID" value="NZ_CALYES010000016.1"/>
</dbReference>
<dbReference type="EMBL" id="LR962863">
    <property type="protein sequence ID" value="CAD7358847.1"/>
    <property type="molecule type" value="Genomic_DNA"/>
</dbReference>
<reference evidence="1 3" key="2">
    <citation type="submission" date="2020-11" db="EMBL/GenBank/DDBJ databases">
        <authorList>
            <consortium name="Pathogen Informatics"/>
        </authorList>
    </citation>
    <scope>NUCLEOTIDE SEQUENCE [LARGE SCALE GENOMIC DNA]</scope>
    <source>
        <strain evidence="1 3">NCTC12218</strain>
    </source>
</reference>